<reference evidence="4 5" key="1">
    <citation type="submission" date="2015-04" db="EMBL/GenBank/DDBJ databases">
        <authorList>
            <person name="Syromyatnikov M.Y."/>
            <person name="Popov V.N."/>
        </authorList>
    </citation>
    <scope>NUCLEOTIDE SEQUENCE [LARGE SCALE GENOMIC DNA]</scope>
    <source>
        <strain evidence="4 5">CECT 5292</strain>
    </source>
</reference>
<dbReference type="PROSITE" id="PS00893">
    <property type="entry name" value="NUDIX_BOX"/>
    <property type="match status" value="1"/>
</dbReference>
<accession>A0A0U1NKV4</accession>
<proteinExistence type="predicted"/>
<sequence length="147" mass="16680">MMMRIGETPKAGQRYVHRPGAYAILRRGSDILLTFQERPEPEFQLPGGGVEVGEHPIPALHREIFEETGWRAANLRKLGAFRRFTFMPEYDLWAEKLCSVYVGTPVLKLSDPIEKGHHAVWMPMSEAVDALGNDGDRMFLSSLIEQL</sequence>
<dbReference type="AlphaFoldDB" id="A0A0U1NKV4"/>
<dbReference type="OrthoDB" id="9816040at2"/>
<dbReference type="CDD" id="cd04684">
    <property type="entry name" value="NUDIX_Hydrolase"/>
    <property type="match status" value="1"/>
</dbReference>
<dbReference type="InterPro" id="IPR020084">
    <property type="entry name" value="NUDIX_hydrolase_CS"/>
</dbReference>
<feature type="domain" description="Nudix hydrolase" evidence="3">
    <location>
        <begin position="16"/>
        <end position="145"/>
    </location>
</feature>
<evidence type="ECO:0000313" key="5">
    <source>
        <dbReference type="Proteomes" id="UP000048949"/>
    </source>
</evidence>
<keyword evidence="5" id="KW-1185">Reference proteome</keyword>
<dbReference type="Proteomes" id="UP000048949">
    <property type="component" value="Unassembled WGS sequence"/>
</dbReference>
<dbReference type="InterPro" id="IPR015797">
    <property type="entry name" value="NUDIX_hydrolase-like_dom_sf"/>
</dbReference>
<dbReference type="SUPFAM" id="SSF55811">
    <property type="entry name" value="Nudix"/>
    <property type="match status" value="1"/>
</dbReference>
<comment type="cofactor">
    <cofactor evidence="1">
        <name>Mg(2+)</name>
        <dbReference type="ChEBI" id="CHEBI:18420"/>
    </cofactor>
</comment>
<dbReference type="STRING" id="282199.GCA_001049735_01181"/>
<organism evidence="4 5">
    <name type="scientific">Nereida ignava</name>
    <dbReference type="NCBI Taxonomy" id="282199"/>
    <lineage>
        <taxon>Bacteria</taxon>
        <taxon>Pseudomonadati</taxon>
        <taxon>Pseudomonadota</taxon>
        <taxon>Alphaproteobacteria</taxon>
        <taxon>Rhodobacterales</taxon>
        <taxon>Roseobacteraceae</taxon>
        <taxon>Nereida</taxon>
    </lineage>
</organism>
<evidence type="ECO:0000256" key="2">
    <source>
        <dbReference type="ARBA" id="ARBA00022801"/>
    </source>
</evidence>
<dbReference type="InterPro" id="IPR000086">
    <property type="entry name" value="NUDIX_hydrolase_dom"/>
</dbReference>
<evidence type="ECO:0000256" key="1">
    <source>
        <dbReference type="ARBA" id="ARBA00001946"/>
    </source>
</evidence>
<dbReference type="GO" id="GO:0016787">
    <property type="term" value="F:hydrolase activity"/>
    <property type="evidence" value="ECO:0007669"/>
    <property type="project" value="UniProtKB-KW"/>
</dbReference>
<dbReference type="PROSITE" id="PS51462">
    <property type="entry name" value="NUDIX"/>
    <property type="match status" value="1"/>
</dbReference>
<dbReference type="EMBL" id="CVQV01000005">
    <property type="protein sequence ID" value="CRK75139.1"/>
    <property type="molecule type" value="Genomic_DNA"/>
</dbReference>
<name>A0A0U1NKV4_9RHOB</name>
<evidence type="ECO:0000313" key="4">
    <source>
        <dbReference type="EMBL" id="CRK75139.1"/>
    </source>
</evidence>
<protein>
    <submittedName>
        <fullName evidence="4">RNA pyrophosphohydrolase</fullName>
    </submittedName>
</protein>
<keyword evidence="2 4" id="KW-0378">Hydrolase</keyword>
<dbReference type="RefSeq" id="WP_048598542.1">
    <property type="nucleotide sequence ID" value="NZ_CBFHGK010000002.1"/>
</dbReference>
<evidence type="ECO:0000259" key="3">
    <source>
        <dbReference type="PROSITE" id="PS51462"/>
    </source>
</evidence>
<dbReference type="Gene3D" id="3.90.79.10">
    <property type="entry name" value="Nucleoside Triphosphate Pyrophosphohydrolase"/>
    <property type="match status" value="1"/>
</dbReference>
<gene>
    <name evidence="4" type="ORF">NIG5292_01182</name>
</gene>
<dbReference type="Pfam" id="PF00293">
    <property type="entry name" value="NUDIX"/>
    <property type="match status" value="1"/>
</dbReference>